<name>A0A0C2HQT2_9BACT</name>
<protein>
    <submittedName>
        <fullName evidence="6">Thioesterase</fullName>
    </submittedName>
</protein>
<accession>A0A0C2HQT2</accession>
<evidence type="ECO:0000313" key="6">
    <source>
        <dbReference type="EMBL" id="KIH77255.1"/>
    </source>
</evidence>
<feature type="region of interest" description="Disordered" evidence="4">
    <location>
        <begin position="110"/>
        <end position="129"/>
    </location>
</feature>
<reference evidence="6 7" key="1">
    <citation type="submission" date="2014-12" db="EMBL/GenBank/DDBJ databases">
        <title>Genomes of Geoalkalibacter ferrihydriticus and Geoalkalibacter subterraneus, two haloalkaliphilic metal-reducing members of the Geobacteraceae.</title>
        <authorList>
            <person name="Badalamenti J.P."/>
            <person name="Torres C.I."/>
            <person name="Krajmalnik-Brown R."/>
            <person name="Bond D.R."/>
        </authorList>
    </citation>
    <scope>NUCLEOTIDE SEQUENCE [LARGE SCALE GENOMIC DNA]</scope>
    <source>
        <strain evidence="6 7">DSM 17813</strain>
    </source>
</reference>
<dbReference type="GO" id="GO:0006637">
    <property type="term" value="P:acyl-CoA metabolic process"/>
    <property type="evidence" value="ECO:0007669"/>
    <property type="project" value="TreeGrafter"/>
</dbReference>
<evidence type="ECO:0000256" key="3">
    <source>
        <dbReference type="PROSITE-ProRule" id="PRU01106"/>
    </source>
</evidence>
<evidence type="ECO:0000256" key="2">
    <source>
        <dbReference type="ARBA" id="ARBA00022801"/>
    </source>
</evidence>
<dbReference type="InterPro" id="IPR006683">
    <property type="entry name" value="Thioestr_dom"/>
</dbReference>
<proteinExistence type="inferred from homology"/>
<keyword evidence="7" id="KW-1185">Reference proteome</keyword>
<sequence length="129" mass="14505">MNNYTIVRQEHLNHYGFLFGGAMLKWVDEFAWLVASRDFPGCPLVTVGMDRISFRQPVANGSILRFHILPEKQGATSIRYVVDVYADEPGGREEKEVFSTTVTFVHVDAQGHKQPLPRSGPLRSLDDSA</sequence>
<dbReference type="PANTHER" id="PTHR11049:SF31">
    <property type="entry name" value="HOTDOG ACOT-TYPE DOMAIN-CONTAINING PROTEIN"/>
    <property type="match status" value="1"/>
</dbReference>
<evidence type="ECO:0000259" key="5">
    <source>
        <dbReference type="PROSITE" id="PS51770"/>
    </source>
</evidence>
<dbReference type="SUPFAM" id="SSF54637">
    <property type="entry name" value="Thioesterase/thiol ester dehydrase-isomerase"/>
    <property type="match status" value="1"/>
</dbReference>
<dbReference type="PROSITE" id="PS51770">
    <property type="entry name" value="HOTDOG_ACOT"/>
    <property type="match status" value="1"/>
</dbReference>
<dbReference type="EMBL" id="JWJD01000001">
    <property type="protein sequence ID" value="KIH77255.1"/>
    <property type="molecule type" value="Genomic_DNA"/>
</dbReference>
<comment type="caution">
    <text evidence="6">The sequence shown here is derived from an EMBL/GenBank/DDBJ whole genome shotgun (WGS) entry which is preliminary data.</text>
</comment>
<dbReference type="GO" id="GO:0009062">
    <property type="term" value="P:fatty acid catabolic process"/>
    <property type="evidence" value="ECO:0007669"/>
    <property type="project" value="TreeGrafter"/>
</dbReference>
<dbReference type="GO" id="GO:0005829">
    <property type="term" value="C:cytosol"/>
    <property type="evidence" value="ECO:0007669"/>
    <property type="project" value="TreeGrafter"/>
</dbReference>
<dbReference type="InterPro" id="IPR029069">
    <property type="entry name" value="HotDog_dom_sf"/>
</dbReference>
<dbReference type="InterPro" id="IPR040170">
    <property type="entry name" value="Cytosol_ACT"/>
</dbReference>
<dbReference type="PANTHER" id="PTHR11049">
    <property type="entry name" value="ACYL COENZYME A THIOESTER HYDROLASE"/>
    <property type="match status" value="1"/>
</dbReference>
<dbReference type="RefSeq" id="WP_040095046.1">
    <property type="nucleotide sequence ID" value="NZ_JWJD01000001.1"/>
</dbReference>
<dbReference type="CDD" id="cd03442">
    <property type="entry name" value="BFIT_BACH"/>
    <property type="match status" value="1"/>
</dbReference>
<dbReference type="Gene3D" id="3.10.129.10">
    <property type="entry name" value="Hotdog Thioesterase"/>
    <property type="match status" value="1"/>
</dbReference>
<dbReference type="InterPro" id="IPR033120">
    <property type="entry name" value="HOTDOG_ACOT"/>
</dbReference>
<comment type="similarity">
    <text evidence="1">Belongs to the acyl coenzyme A hydrolase family.</text>
</comment>
<evidence type="ECO:0000256" key="1">
    <source>
        <dbReference type="ARBA" id="ARBA00010458"/>
    </source>
</evidence>
<organism evidence="6 7">
    <name type="scientific">Geoalkalibacter ferrihydriticus DSM 17813</name>
    <dbReference type="NCBI Taxonomy" id="1121915"/>
    <lineage>
        <taxon>Bacteria</taxon>
        <taxon>Pseudomonadati</taxon>
        <taxon>Thermodesulfobacteriota</taxon>
        <taxon>Desulfuromonadia</taxon>
        <taxon>Desulfuromonadales</taxon>
        <taxon>Geoalkalibacteraceae</taxon>
        <taxon>Geoalkalibacter</taxon>
    </lineage>
</organism>
<dbReference type="GO" id="GO:0052816">
    <property type="term" value="F:long-chain fatty acyl-CoA hydrolase activity"/>
    <property type="evidence" value="ECO:0007669"/>
    <property type="project" value="TreeGrafter"/>
</dbReference>
<dbReference type="Pfam" id="PF03061">
    <property type="entry name" value="4HBT"/>
    <property type="match status" value="1"/>
</dbReference>
<gene>
    <name evidence="6" type="ORF">GFER_00340</name>
</gene>
<evidence type="ECO:0000256" key="4">
    <source>
        <dbReference type="SAM" id="MobiDB-lite"/>
    </source>
</evidence>
<keyword evidence="2 3" id="KW-0378">Hydrolase</keyword>
<evidence type="ECO:0000313" key="7">
    <source>
        <dbReference type="Proteomes" id="UP000035068"/>
    </source>
</evidence>
<feature type="domain" description="HotDog ACOT-type" evidence="5">
    <location>
        <begin position="1"/>
        <end position="110"/>
    </location>
</feature>
<dbReference type="Proteomes" id="UP000035068">
    <property type="component" value="Unassembled WGS sequence"/>
</dbReference>
<dbReference type="AlphaFoldDB" id="A0A0C2HQT2"/>